<protein>
    <recommendedName>
        <fullName evidence="4">ABC transporter substrate-binding protein</fullName>
    </recommendedName>
</protein>
<dbReference type="AlphaFoldDB" id="A0A516SAR7"/>
<dbReference type="OrthoDB" id="9776955at2"/>
<dbReference type="InterPro" id="IPR007487">
    <property type="entry name" value="ABC_transpt-TYRBP-like"/>
</dbReference>
<evidence type="ECO:0008006" key="4">
    <source>
        <dbReference type="Google" id="ProtNLM"/>
    </source>
</evidence>
<keyword evidence="1" id="KW-0812">Transmembrane</keyword>
<accession>A0A516SAR7</accession>
<evidence type="ECO:0000313" key="2">
    <source>
        <dbReference type="EMBL" id="QDQ25257.1"/>
    </source>
</evidence>
<keyword evidence="1" id="KW-1133">Transmembrane helix</keyword>
<dbReference type="Proteomes" id="UP000317550">
    <property type="component" value="Chromosome"/>
</dbReference>
<feature type="transmembrane region" description="Helical" evidence="1">
    <location>
        <begin position="21"/>
        <end position="42"/>
    </location>
</feature>
<proteinExistence type="predicted"/>
<dbReference type="RefSeq" id="WP_143856182.1">
    <property type="nucleotide sequence ID" value="NZ_CP041730.1"/>
</dbReference>
<reference evidence="3" key="1">
    <citation type="submission" date="2019-07" db="EMBL/GenBank/DDBJ databases">
        <title>Chitinimonas sp. nov., isolated from Ny-Alesund, arctica soil.</title>
        <authorList>
            <person name="Xu Q."/>
            <person name="Peng F."/>
        </authorList>
    </citation>
    <scope>NUCLEOTIDE SEQUENCE [LARGE SCALE GENOMIC DNA]</scope>
    <source>
        <strain evidence="3">R3-44</strain>
    </source>
</reference>
<name>A0A516SAR7_9NEIS</name>
<dbReference type="KEGG" id="cari:FNU76_02195"/>
<keyword evidence="1" id="KW-0472">Membrane</keyword>
<dbReference type="PANTHER" id="PTHR35271:SF1">
    <property type="entry name" value="ABC TRANSPORTER, SUBSTRATE-BINDING LIPOPROTEIN"/>
    <property type="match status" value="1"/>
</dbReference>
<evidence type="ECO:0000313" key="3">
    <source>
        <dbReference type="Proteomes" id="UP000317550"/>
    </source>
</evidence>
<dbReference type="Gene3D" id="3.40.50.2300">
    <property type="match status" value="1"/>
</dbReference>
<dbReference type="Pfam" id="PF04392">
    <property type="entry name" value="ABC_sub_bind"/>
    <property type="match status" value="1"/>
</dbReference>
<gene>
    <name evidence="2" type="ORF">FNU76_02195</name>
</gene>
<keyword evidence="3" id="KW-1185">Reference proteome</keyword>
<dbReference type="PANTHER" id="PTHR35271">
    <property type="entry name" value="ABC TRANSPORTER, SUBSTRATE-BINDING LIPOPROTEIN-RELATED"/>
    <property type="match status" value="1"/>
</dbReference>
<organism evidence="2 3">
    <name type="scientific">Chitinimonas arctica</name>
    <dbReference type="NCBI Taxonomy" id="2594795"/>
    <lineage>
        <taxon>Bacteria</taxon>
        <taxon>Pseudomonadati</taxon>
        <taxon>Pseudomonadota</taxon>
        <taxon>Betaproteobacteria</taxon>
        <taxon>Neisseriales</taxon>
        <taxon>Chitinibacteraceae</taxon>
        <taxon>Chitinimonas</taxon>
    </lineage>
</organism>
<evidence type="ECO:0000256" key="1">
    <source>
        <dbReference type="SAM" id="Phobius"/>
    </source>
</evidence>
<sequence>MPFHRPRRDGSEGIRRVDVRRATGLAMLALWLIAGFGTYAAAHAAAHTAEPRNRHPTLAVLYDRADEYAPNAFQQILSGIFEHPDVALYRLKSSARQEQAMMLAASTGGGFLKVAAYSAGNIAVLYPDIGEPYRSVFSKIIEGIEDKTKVRVASFAIGSNLNQQELNGELKRQNVRVVIALGRNGLRAAAALDRATVNIVAGGVLAVPENEARGISVHSLAPDPELLFIRLKLLSPQAKRVFVVYDPRNNGWLIQLARQAAKAQGLELQVREAGDLKTAMQHYQAILSASDAHTDALWLPQDGTTVEESAVLPLVLQGAWNRNLVVFSSSLGHVKRGILFSLYPDNLGLGRQLAHFALGQLAGNAEAAEATRPLKEVLLAVNLRTASHLGLNLSNKQQQSFDLIFPEP</sequence>
<dbReference type="EMBL" id="CP041730">
    <property type="protein sequence ID" value="QDQ25257.1"/>
    <property type="molecule type" value="Genomic_DNA"/>
</dbReference>